<dbReference type="PROSITE" id="PS50206">
    <property type="entry name" value="RHODANESE_3"/>
    <property type="match status" value="1"/>
</dbReference>
<reference evidence="2 3" key="1">
    <citation type="submission" date="2021-05" db="EMBL/GenBank/DDBJ databases">
        <authorList>
            <person name="Zhang Z.D."/>
            <person name="Osman G."/>
        </authorList>
    </citation>
    <scope>NUCLEOTIDE SEQUENCE [LARGE SCALE GENOMIC DNA]</scope>
    <source>
        <strain evidence="2 3">KCTC 32217</strain>
    </source>
</reference>
<comment type="caution">
    <text evidence="2">The sequence shown here is derived from an EMBL/GenBank/DDBJ whole genome shotgun (WGS) entry which is preliminary data.</text>
</comment>
<dbReference type="RefSeq" id="WP_213945647.1">
    <property type="nucleotide sequence ID" value="NZ_JAHBGI010000012.1"/>
</dbReference>
<dbReference type="Pfam" id="PF00581">
    <property type="entry name" value="Rhodanese"/>
    <property type="match status" value="1"/>
</dbReference>
<protein>
    <submittedName>
        <fullName evidence="2">Rhodanese-like domain-containing protein</fullName>
    </submittedName>
</protein>
<name>A0AAP2CN14_9BACT</name>
<evidence type="ECO:0000313" key="3">
    <source>
        <dbReference type="Proteomes" id="UP001319104"/>
    </source>
</evidence>
<dbReference type="InterPro" id="IPR036873">
    <property type="entry name" value="Rhodanese-like_dom_sf"/>
</dbReference>
<dbReference type="EMBL" id="JAHCMY010000006">
    <property type="protein sequence ID" value="MBS9524787.1"/>
    <property type="molecule type" value="Genomic_DNA"/>
</dbReference>
<dbReference type="PANTHER" id="PTHR43031">
    <property type="entry name" value="FAD-DEPENDENT OXIDOREDUCTASE"/>
    <property type="match status" value="1"/>
</dbReference>
<feature type="domain" description="Rhodanese" evidence="1">
    <location>
        <begin position="41"/>
        <end position="131"/>
    </location>
</feature>
<dbReference type="PROSITE" id="PS51257">
    <property type="entry name" value="PROKAR_LIPOPROTEIN"/>
    <property type="match status" value="1"/>
</dbReference>
<dbReference type="InterPro" id="IPR050229">
    <property type="entry name" value="GlpE_sulfurtransferase"/>
</dbReference>
<keyword evidence="3" id="KW-1185">Reference proteome</keyword>
<dbReference type="CDD" id="cd00158">
    <property type="entry name" value="RHOD"/>
    <property type="match status" value="1"/>
</dbReference>
<dbReference type="InterPro" id="IPR001763">
    <property type="entry name" value="Rhodanese-like_dom"/>
</dbReference>
<evidence type="ECO:0000259" key="1">
    <source>
        <dbReference type="PROSITE" id="PS50206"/>
    </source>
</evidence>
<accession>A0AAP2CN14</accession>
<gene>
    <name evidence="2" type="ORF">KI659_12275</name>
</gene>
<dbReference type="SUPFAM" id="SSF52821">
    <property type="entry name" value="Rhodanese/Cell cycle control phosphatase"/>
    <property type="match status" value="1"/>
</dbReference>
<dbReference type="Proteomes" id="UP001319104">
    <property type="component" value="Unassembled WGS sequence"/>
</dbReference>
<organism evidence="2 3">
    <name type="scientific">Litoribacter ruber</name>
    <dbReference type="NCBI Taxonomy" id="702568"/>
    <lineage>
        <taxon>Bacteria</taxon>
        <taxon>Pseudomonadati</taxon>
        <taxon>Bacteroidota</taxon>
        <taxon>Cytophagia</taxon>
        <taxon>Cytophagales</taxon>
        <taxon>Cyclobacteriaceae</taxon>
        <taxon>Litoribacter</taxon>
    </lineage>
</organism>
<evidence type="ECO:0000313" key="2">
    <source>
        <dbReference type="EMBL" id="MBS9524787.1"/>
    </source>
</evidence>
<sequence>MKTWLGTFILALTLALGSCHSSFMSQEKILSPDEFEIGYSKHPDAILIDIRTPEEIKNGHLKDAIFIDYHDQHFEEQLAYLRKDLSYYIYCSSADKTIHTARLMSSMGFKKVFVLQGGIKQWHQQGKKIIHPQT</sequence>
<dbReference type="Gene3D" id="3.40.250.10">
    <property type="entry name" value="Rhodanese-like domain"/>
    <property type="match status" value="1"/>
</dbReference>
<dbReference type="AlphaFoldDB" id="A0AAP2CN14"/>
<proteinExistence type="predicted"/>
<dbReference type="SMART" id="SM00450">
    <property type="entry name" value="RHOD"/>
    <property type="match status" value="1"/>
</dbReference>
<dbReference type="PANTHER" id="PTHR43031:SF16">
    <property type="entry name" value="OXIDOREDUCTASE"/>
    <property type="match status" value="1"/>
</dbReference>